<dbReference type="SUPFAM" id="SSF55785">
    <property type="entry name" value="PYP-like sensor domain (PAS domain)"/>
    <property type="match status" value="1"/>
</dbReference>
<keyword evidence="3" id="KW-1185">Reference proteome</keyword>
<dbReference type="InterPro" id="IPR000014">
    <property type="entry name" value="PAS"/>
</dbReference>
<sequence>MSRSIVTPTGREASFGIDEIIVSKTDLKGRITYVNDVFLRVSGYSEQDVIGQPHNLIRHPDMPHSVFKLLWEKIQEGEEIFAYVINMAKNGDHYWVFAHVTPSPDKDGKIQGYHSNRRKPDPEQIARIEPIYQELRQAEGNAARLKDGMTAALDFLQRTLQAQGTIYERFIFTV</sequence>
<dbReference type="Proteomes" id="UP000761264">
    <property type="component" value="Unassembled WGS sequence"/>
</dbReference>
<evidence type="ECO:0000313" key="3">
    <source>
        <dbReference type="Proteomes" id="UP000761264"/>
    </source>
</evidence>
<feature type="domain" description="PAS" evidence="1">
    <location>
        <begin position="26"/>
        <end position="77"/>
    </location>
</feature>
<evidence type="ECO:0000313" key="2">
    <source>
        <dbReference type="EMBL" id="NIA69162.1"/>
    </source>
</evidence>
<dbReference type="InterPro" id="IPR013655">
    <property type="entry name" value="PAS_fold_3"/>
</dbReference>
<dbReference type="Gene3D" id="3.30.450.20">
    <property type="entry name" value="PAS domain"/>
    <property type="match status" value="1"/>
</dbReference>
<name>A0A967C994_9PROT</name>
<protein>
    <submittedName>
        <fullName evidence="2">PAS domain-containing protein</fullName>
    </submittedName>
</protein>
<evidence type="ECO:0000259" key="1">
    <source>
        <dbReference type="PROSITE" id="PS50112"/>
    </source>
</evidence>
<proteinExistence type="predicted"/>
<organism evidence="2 3">
    <name type="scientific">Pelagibius litoralis</name>
    <dbReference type="NCBI Taxonomy" id="374515"/>
    <lineage>
        <taxon>Bacteria</taxon>
        <taxon>Pseudomonadati</taxon>
        <taxon>Pseudomonadota</taxon>
        <taxon>Alphaproteobacteria</taxon>
        <taxon>Rhodospirillales</taxon>
        <taxon>Rhodovibrionaceae</taxon>
        <taxon>Pelagibius</taxon>
    </lineage>
</organism>
<dbReference type="PROSITE" id="PS50112">
    <property type="entry name" value="PAS"/>
    <property type="match status" value="1"/>
</dbReference>
<accession>A0A967C994</accession>
<dbReference type="Pfam" id="PF08447">
    <property type="entry name" value="PAS_3"/>
    <property type="match status" value="1"/>
</dbReference>
<dbReference type="SMART" id="SM00091">
    <property type="entry name" value="PAS"/>
    <property type="match status" value="1"/>
</dbReference>
<dbReference type="CDD" id="cd00130">
    <property type="entry name" value="PAS"/>
    <property type="match status" value="1"/>
</dbReference>
<reference evidence="2" key="1">
    <citation type="submission" date="2020-03" db="EMBL/GenBank/DDBJ databases">
        <title>Genome of Pelagibius litoralis DSM 21314T.</title>
        <authorList>
            <person name="Wang G."/>
        </authorList>
    </citation>
    <scope>NUCLEOTIDE SEQUENCE</scope>
    <source>
        <strain evidence="2">DSM 21314</strain>
    </source>
</reference>
<dbReference type="EMBL" id="JAAQPH010000007">
    <property type="protein sequence ID" value="NIA69162.1"/>
    <property type="molecule type" value="Genomic_DNA"/>
</dbReference>
<dbReference type="NCBIfam" id="TIGR00229">
    <property type="entry name" value="sensory_box"/>
    <property type="match status" value="1"/>
</dbReference>
<dbReference type="InterPro" id="IPR035965">
    <property type="entry name" value="PAS-like_dom_sf"/>
</dbReference>
<gene>
    <name evidence="2" type="ORF">HBA54_11235</name>
</gene>
<comment type="caution">
    <text evidence="2">The sequence shown here is derived from an EMBL/GenBank/DDBJ whole genome shotgun (WGS) entry which is preliminary data.</text>
</comment>
<dbReference type="AlphaFoldDB" id="A0A967C994"/>
<dbReference type="RefSeq" id="WP_167224458.1">
    <property type="nucleotide sequence ID" value="NZ_JAAQPH010000007.1"/>
</dbReference>